<dbReference type="Pfam" id="PF00294">
    <property type="entry name" value="PfkB"/>
    <property type="match status" value="1"/>
</dbReference>
<dbReference type="EMBL" id="JACJVP010000058">
    <property type="protein sequence ID" value="MBB6674947.1"/>
    <property type="molecule type" value="Genomic_DNA"/>
</dbReference>
<evidence type="ECO:0000256" key="3">
    <source>
        <dbReference type="ARBA" id="ARBA00022741"/>
    </source>
</evidence>
<dbReference type="Gene3D" id="3.40.1190.20">
    <property type="match status" value="1"/>
</dbReference>
<comment type="pathway">
    <text evidence="6">Carbohydrate metabolism; D-tagatose 6-phosphate degradation; D-glyceraldehyde 3-phosphate and glycerone phosphate from D-tagatose 6-phosphate: step 1/2.</text>
</comment>
<keyword evidence="6" id="KW-0423">Lactose metabolism</keyword>
<evidence type="ECO:0000256" key="5">
    <source>
        <dbReference type="ARBA" id="ARBA00022840"/>
    </source>
</evidence>
<dbReference type="InterPro" id="IPR011611">
    <property type="entry name" value="PfkB_dom"/>
</dbReference>
<dbReference type="GO" id="GO:2001059">
    <property type="term" value="P:D-tagatose 6-phosphate catabolic process"/>
    <property type="evidence" value="ECO:0007669"/>
    <property type="project" value="UniProtKB-UniPathway"/>
</dbReference>
<dbReference type="GO" id="GO:0005524">
    <property type="term" value="F:ATP binding"/>
    <property type="evidence" value="ECO:0007669"/>
    <property type="project" value="UniProtKB-KW"/>
</dbReference>
<keyword evidence="2 6" id="KW-0808">Transferase</keyword>
<dbReference type="PANTHER" id="PTHR46566:SF2">
    <property type="entry name" value="ATP-DEPENDENT 6-PHOSPHOFRUCTOKINASE ISOZYME 2"/>
    <property type="match status" value="1"/>
</dbReference>
<dbReference type="GO" id="GO:0044281">
    <property type="term" value="P:small molecule metabolic process"/>
    <property type="evidence" value="ECO:0007669"/>
    <property type="project" value="UniProtKB-ARBA"/>
</dbReference>
<reference evidence="8 9" key="1">
    <citation type="submission" date="2020-08" db="EMBL/GenBank/DDBJ databases">
        <title>Cohnella phylogeny.</title>
        <authorList>
            <person name="Dunlap C."/>
        </authorList>
    </citation>
    <scope>NUCLEOTIDE SEQUENCE [LARGE SCALE GENOMIC DNA]</scope>
    <source>
        <strain evidence="8 9">DSM 28246</strain>
    </source>
</reference>
<dbReference type="GO" id="GO:0009024">
    <property type="term" value="F:tagatose-6-phosphate kinase activity"/>
    <property type="evidence" value="ECO:0007669"/>
    <property type="project" value="UniProtKB-EC"/>
</dbReference>
<feature type="domain" description="Carbohydrate kinase PfkB" evidence="7">
    <location>
        <begin position="14"/>
        <end position="296"/>
    </location>
</feature>
<evidence type="ECO:0000256" key="4">
    <source>
        <dbReference type="ARBA" id="ARBA00022777"/>
    </source>
</evidence>
<dbReference type="EC" id="2.7.1.144" evidence="6"/>
<evidence type="ECO:0000256" key="2">
    <source>
        <dbReference type="ARBA" id="ARBA00022679"/>
    </source>
</evidence>
<accession>A0A7X0VI92</accession>
<dbReference type="AlphaFoldDB" id="A0A7X0VI92"/>
<comment type="similarity">
    <text evidence="1">Belongs to the carbohydrate kinase pfkB family.</text>
</comment>
<evidence type="ECO:0000256" key="6">
    <source>
        <dbReference type="PIRNR" id="PIRNR000535"/>
    </source>
</evidence>
<dbReference type="Proteomes" id="UP000547209">
    <property type="component" value="Unassembled WGS sequence"/>
</dbReference>
<comment type="caution">
    <text evidence="8">The sequence shown here is derived from an EMBL/GenBank/DDBJ whole genome shotgun (WGS) entry which is preliminary data.</text>
</comment>
<organism evidence="8 9">
    <name type="scientific">Cohnella nanjingensis</name>
    <dbReference type="NCBI Taxonomy" id="1387779"/>
    <lineage>
        <taxon>Bacteria</taxon>
        <taxon>Bacillati</taxon>
        <taxon>Bacillota</taxon>
        <taxon>Bacilli</taxon>
        <taxon>Bacillales</taxon>
        <taxon>Paenibacillaceae</taxon>
        <taxon>Cohnella</taxon>
    </lineage>
</organism>
<protein>
    <recommendedName>
        <fullName evidence="6">Tagatose-6-phosphate kinase</fullName>
        <ecNumber evidence="6">2.7.1.144</ecNumber>
    </recommendedName>
</protein>
<keyword evidence="4 8" id="KW-0418">Kinase</keyword>
<dbReference type="GO" id="GO:0016052">
    <property type="term" value="P:carbohydrate catabolic process"/>
    <property type="evidence" value="ECO:0007669"/>
    <property type="project" value="UniProtKB-ARBA"/>
</dbReference>
<dbReference type="NCBIfam" id="TIGR03168">
    <property type="entry name" value="1-PFK"/>
    <property type="match status" value="1"/>
</dbReference>
<dbReference type="GO" id="GO:0005829">
    <property type="term" value="C:cytosol"/>
    <property type="evidence" value="ECO:0007669"/>
    <property type="project" value="TreeGrafter"/>
</dbReference>
<dbReference type="GO" id="GO:0005988">
    <property type="term" value="P:lactose metabolic process"/>
    <property type="evidence" value="ECO:0007669"/>
    <property type="project" value="UniProtKB-KW"/>
</dbReference>
<evidence type="ECO:0000256" key="1">
    <source>
        <dbReference type="ARBA" id="ARBA00005380"/>
    </source>
</evidence>
<comment type="similarity">
    <text evidence="6">Belongs to the carbohydrate kinase PfkB family. LacC subfamily.</text>
</comment>
<evidence type="ECO:0000313" key="8">
    <source>
        <dbReference type="EMBL" id="MBB6674947.1"/>
    </source>
</evidence>
<dbReference type="CDD" id="cd01164">
    <property type="entry name" value="FruK_PfkB_like"/>
    <property type="match status" value="1"/>
</dbReference>
<dbReference type="PIRSF" id="PIRSF000535">
    <property type="entry name" value="1PFK/6PFK/LacC"/>
    <property type="match status" value="1"/>
</dbReference>
<dbReference type="PANTHER" id="PTHR46566">
    <property type="entry name" value="1-PHOSPHOFRUCTOKINASE-RELATED"/>
    <property type="match status" value="1"/>
</dbReference>
<comment type="catalytic activity">
    <reaction evidence="6">
        <text>D-tagatofuranose 6-phosphate + ATP = D-tagatofuranose 1,6-bisphosphate + ADP + H(+)</text>
        <dbReference type="Rhea" id="RHEA:12420"/>
        <dbReference type="ChEBI" id="CHEBI:15378"/>
        <dbReference type="ChEBI" id="CHEBI:30616"/>
        <dbReference type="ChEBI" id="CHEBI:58694"/>
        <dbReference type="ChEBI" id="CHEBI:58695"/>
        <dbReference type="ChEBI" id="CHEBI:456216"/>
        <dbReference type="EC" id="2.7.1.144"/>
    </reaction>
</comment>
<keyword evidence="9" id="KW-1185">Reference proteome</keyword>
<keyword evidence="3 6" id="KW-0547">Nucleotide-binding</keyword>
<dbReference type="GO" id="GO:0008443">
    <property type="term" value="F:phosphofructokinase activity"/>
    <property type="evidence" value="ECO:0007669"/>
    <property type="project" value="TreeGrafter"/>
</dbReference>
<dbReference type="SUPFAM" id="SSF53613">
    <property type="entry name" value="Ribokinase-like"/>
    <property type="match status" value="1"/>
</dbReference>
<name>A0A7X0VI92_9BACL</name>
<sequence>MTSRIVTVTLNAAIDKTYYLPEWRHGTVMRSERVLAAAGGKGINVARVLRHLGHASVTATGFAAGYNGRFIAEKVGEAGIVPDFVEAEGESRLCLNFIDGRDGASTEVLEPGPDIRSLDLEAMREKIRGAASGAALVIFSGSLPRGCPADFYAELIGIARDAGAEVFLDTSGAALAEGMKARPAFIKPNEDEIRPWMAGAAGGEDGFRQAAAALADQGIPNVAVTLGAEGAVAGAGGQLYRVRIPRLEAVNAVGSGDAFVAGFAYGYVRGWPVERSLRHAAAAGCANALSDAAGEVRPTDHERLLREIQVDVLA</sequence>
<gene>
    <name evidence="8" type="ORF">H7C19_30140</name>
</gene>
<proteinExistence type="inferred from homology"/>
<dbReference type="FunFam" id="3.40.1190.20:FF:000001">
    <property type="entry name" value="Phosphofructokinase"/>
    <property type="match status" value="1"/>
</dbReference>
<evidence type="ECO:0000313" key="9">
    <source>
        <dbReference type="Proteomes" id="UP000547209"/>
    </source>
</evidence>
<dbReference type="InterPro" id="IPR029056">
    <property type="entry name" value="Ribokinase-like"/>
</dbReference>
<keyword evidence="5 6" id="KW-0067">ATP-binding</keyword>
<evidence type="ECO:0000259" key="7">
    <source>
        <dbReference type="Pfam" id="PF00294"/>
    </source>
</evidence>
<dbReference type="InterPro" id="IPR017583">
    <property type="entry name" value="Tagatose/fructose_Pkinase"/>
</dbReference>
<dbReference type="UniPathway" id="UPA00704">
    <property type="reaction ID" value="UER00715"/>
</dbReference>